<dbReference type="Proteomes" id="UP000245699">
    <property type="component" value="Unassembled WGS sequence"/>
</dbReference>
<dbReference type="OrthoDB" id="4664297at2759"/>
<organism evidence="1 2">
    <name type="scientific">Furculomyces boomerangus</name>
    <dbReference type="NCBI Taxonomy" id="61424"/>
    <lineage>
        <taxon>Eukaryota</taxon>
        <taxon>Fungi</taxon>
        <taxon>Fungi incertae sedis</taxon>
        <taxon>Zoopagomycota</taxon>
        <taxon>Kickxellomycotina</taxon>
        <taxon>Harpellomycetes</taxon>
        <taxon>Harpellales</taxon>
        <taxon>Harpellaceae</taxon>
        <taxon>Furculomyces</taxon>
    </lineage>
</organism>
<protein>
    <recommendedName>
        <fullName evidence="3">DSBA-like thioredoxin domain-containing protein</fullName>
    </recommendedName>
</protein>
<dbReference type="SUPFAM" id="SSF52833">
    <property type="entry name" value="Thioredoxin-like"/>
    <property type="match status" value="1"/>
</dbReference>
<dbReference type="InterPro" id="IPR036249">
    <property type="entry name" value="Thioredoxin-like_sf"/>
</dbReference>
<comment type="caution">
    <text evidence="1">The sequence shown here is derived from an EMBL/GenBank/DDBJ whole genome shotgun (WGS) entry which is preliminary data.</text>
</comment>
<dbReference type="GO" id="GO:0004364">
    <property type="term" value="F:glutathione transferase activity"/>
    <property type="evidence" value="ECO:0007669"/>
    <property type="project" value="TreeGrafter"/>
</dbReference>
<proteinExistence type="predicted"/>
<dbReference type="InterPro" id="IPR051924">
    <property type="entry name" value="GST_Kappa/NadH"/>
</dbReference>
<dbReference type="PANTHER" id="PTHR42943:SF2">
    <property type="entry name" value="GLUTATHIONE S-TRANSFERASE KAPPA 1"/>
    <property type="match status" value="1"/>
</dbReference>
<dbReference type="GO" id="GO:0005739">
    <property type="term" value="C:mitochondrion"/>
    <property type="evidence" value="ECO:0007669"/>
    <property type="project" value="TreeGrafter"/>
</dbReference>
<accession>A0A2T9YXH6</accession>
<evidence type="ECO:0000313" key="1">
    <source>
        <dbReference type="EMBL" id="PVU97040.1"/>
    </source>
</evidence>
<keyword evidence="2" id="KW-1185">Reference proteome</keyword>
<sequence length="280" mass="31300">MQPKVSVYFDFNSPYALLSAIRIYQIYNKDIGAIKQQETEYPLSTTDTTHPVLSKVKFELRPIDFGSLSARTTKGVQVTRNPIRGKYTWSDPARTLPKLGIEKKLEEPNPSWWPQGVSLVNKVAYILMCRDTFHNAAKEVISNYNQADFDPSWRDTITEAGGSLESAIASEYVFRVYEQFMLEHNKLRDDGVLSGIVEKILAKYPEASRRLGGTSTVLELAKKSKSAKSVAQGFTEEAIGRGVFGVPTFSTEQGEIFWGNDHLVDAAIIASENHVTKAKL</sequence>
<name>A0A2T9YXH6_9FUNG</name>
<dbReference type="GO" id="GO:0006749">
    <property type="term" value="P:glutathione metabolic process"/>
    <property type="evidence" value="ECO:0007669"/>
    <property type="project" value="TreeGrafter"/>
</dbReference>
<gene>
    <name evidence="1" type="ORF">BB559_002159</name>
</gene>
<dbReference type="GO" id="GO:0005777">
    <property type="term" value="C:peroxisome"/>
    <property type="evidence" value="ECO:0007669"/>
    <property type="project" value="TreeGrafter"/>
</dbReference>
<dbReference type="EMBL" id="MBFT01000121">
    <property type="protein sequence ID" value="PVU97040.1"/>
    <property type="molecule type" value="Genomic_DNA"/>
</dbReference>
<reference evidence="1 2" key="1">
    <citation type="journal article" date="2018" name="MBio">
        <title>Comparative Genomics Reveals the Core Gene Toolbox for the Fungus-Insect Symbiosis.</title>
        <authorList>
            <person name="Wang Y."/>
            <person name="Stata M."/>
            <person name="Wang W."/>
            <person name="Stajich J.E."/>
            <person name="White M.M."/>
            <person name="Moncalvo J.M."/>
        </authorList>
    </citation>
    <scope>NUCLEOTIDE SEQUENCE [LARGE SCALE GENOMIC DNA]</scope>
    <source>
        <strain evidence="1 2">AUS-77-4</strain>
    </source>
</reference>
<dbReference type="STRING" id="61424.A0A2T9YXH6"/>
<dbReference type="Gene3D" id="3.40.30.10">
    <property type="entry name" value="Glutaredoxin"/>
    <property type="match status" value="2"/>
</dbReference>
<dbReference type="AlphaFoldDB" id="A0A2T9YXH6"/>
<dbReference type="GO" id="GO:0004602">
    <property type="term" value="F:glutathione peroxidase activity"/>
    <property type="evidence" value="ECO:0007669"/>
    <property type="project" value="TreeGrafter"/>
</dbReference>
<dbReference type="PANTHER" id="PTHR42943">
    <property type="entry name" value="GLUTATHIONE S-TRANSFERASE KAPPA"/>
    <property type="match status" value="1"/>
</dbReference>
<evidence type="ECO:0008006" key="3">
    <source>
        <dbReference type="Google" id="ProtNLM"/>
    </source>
</evidence>
<evidence type="ECO:0000313" key="2">
    <source>
        <dbReference type="Proteomes" id="UP000245699"/>
    </source>
</evidence>